<dbReference type="GO" id="GO:0005634">
    <property type="term" value="C:nucleus"/>
    <property type="evidence" value="ECO:0007669"/>
    <property type="project" value="TreeGrafter"/>
</dbReference>
<evidence type="ECO:0000259" key="5">
    <source>
        <dbReference type="PROSITE" id="PS50157"/>
    </source>
</evidence>
<keyword evidence="2 4" id="KW-0863">Zinc-finger</keyword>
<protein>
    <recommendedName>
        <fullName evidence="5">C2H2-type domain-containing protein</fullName>
    </recommendedName>
</protein>
<reference evidence="6 7" key="1">
    <citation type="journal article" date="2018" name="Nat. Ecol. Evol.">
        <title>Genomic signatures of mitonuclear coevolution across populations of Tigriopus californicus.</title>
        <authorList>
            <person name="Barreto F.S."/>
            <person name="Watson E.T."/>
            <person name="Lima T.G."/>
            <person name="Willett C.S."/>
            <person name="Edmands S."/>
            <person name="Li W."/>
            <person name="Burton R.S."/>
        </authorList>
    </citation>
    <scope>NUCLEOTIDE SEQUENCE [LARGE SCALE GENOMIC DNA]</scope>
    <source>
        <strain evidence="6 7">San Diego</strain>
    </source>
</reference>
<dbReference type="InterPro" id="IPR013087">
    <property type="entry name" value="Znf_C2H2_type"/>
</dbReference>
<sequence length="434" mass="48918">MEGRPGDGDESESDFETLAEREFSAGGSLGSVTAFACPYEGCSKFFSRQSRLATHVYSHTGQRPFVCPEADCGASYTRRAHLKRHHDNQHVQAAVRCSQCGLEFNSKYSCQSHVKHAHEDPLRIHCAFCGQTFAKKSLLHKHVCPSKLSHQSSQSLSEPPSPAPKRPHACSICQKTFAFPNRLRLHLKSHEPKVCDVCQAQFQNMSLLRKHKAQTHAHRMSAHPCSTCGKSFKCPASLKEHELAHKGEVFKCPASDCQREYAFFRNLRQHVFKRHPDQDLGIKFKSLKSYKMSFTCEYPGCGKVILNHRSYKHHLALHEQKQLHIYRANQARTSPATVRKDKGNSKKAIAAVLTNLTIDPDVNRELLQDRAVEIQARDIEHHINDDPDLTPIISNVNEDVVNHDVCGRVLRKKSTTKQPSFDSKGLAFLSRVAS</sequence>
<dbReference type="Gene3D" id="3.30.160.60">
    <property type="entry name" value="Classic Zinc Finger"/>
    <property type="match status" value="5"/>
</dbReference>
<evidence type="ECO:0000313" key="6">
    <source>
        <dbReference type="EMBL" id="TRY63778.1"/>
    </source>
</evidence>
<keyword evidence="1" id="KW-0479">Metal-binding</keyword>
<dbReference type="GO" id="GO:0008270">
    <property type="term" value="F:zinc ion binding"/>
    <property type="evidence" value="ECO:0007669"/>
    <property type="project" value="UniProtKB-KW"/>
</dbReference>
<dbReference type="Pfam" id="PF00096">
    <property type="entry name" value="zf-C2H2"/>
    <property type="match status" value="2"/>
</dbReference>
<dbReference type="FunFam" id="3.30.160.60:FF:002343">
    <property type="entry name" value="Zinc finger protein 33A"/>
    <property type="match status" value="1"/>
</dbReference>
<dbReference type="PANTHER" id="PTHR46179:SF26">
    <property type="entry name" value="ZINC FINGER PROTEIN 423 HOMOLOG"/>
    <property type="match status" value="1"/>
</dbReference>
<keyword evidence="3" id="KW-0862">Zinc</keyword>
<feature type="domain" description="C2H2-type" evidence="5">
    <location>
        <begin position="124"/>
        <end position="155"/>
    </location>
</feature>
<gene>
    <name evidence="6" type="ORF">TCAL_11498</name>
</gene>
<dbReference type="Pfam" id="PF12874">
    <property type="entry name" value="zf-met"/>
    <property type="match status" value="1"/>
</dbReference>
<feature type="domain" description="C2H2-type" evidence="5">
    <location>
        <begin position="35"/>
        <end position="64"/>
    </location>
</feature>
<dbReference type="AlphaFoldDB" id="A0A553NEE6"/>
<organism evidence="6 7">
    <name type="scientific">Tigriopus californicus</name>
    <name type="common">Marine copepod</name>
    <dbReference type="NCBI Taxonomy" id="6832"/>
    <lineage>
        <taxon>Eukaryota</taxon>
        <taxon>Metazoa</taxon>
        <taxon>Ecdysozoa</taxon>
        <taxon>Arthropoda</taxon>
        <taxon>Crustacea</taxon>
        <taxon>Multicrustacea</taxon>
        <taxon>Hexanauplia</taxon>
        <taxon>Copepoda</taxon>
        <taxon>Harpacticoida</taxon>
        <taxon>Harpacticidae</taxon>
        <taxon>Tigriopus</taxon>
    </lineage>
</organism>
<comment type="caution">
    <text evidence="6">The sequence shown here is derived from an EMBL/GenBank/DDBJ whole genome shotgun (WGS) entry which is preliminary data.</text>
</comment>
<evidence type="ECO:0000256" key="1">
    <source>
        <dbReference type="ARBA" id="ARBA00022723"/>
    </source>
</evidence>
<proteinExistence type="predicted"/>
<keyword evidence="7" id="KW-1185">Reference proteome</keyword>
<evidence type="ECO:0000256" key="3">
    <source>
        <dbReference type="ARBA" id="ARBA00022833"/>
    </source>
</evidence>
<dbReference type="SMART" id="SM00355">
    <property type="entry name" value="ZnF_C2H2"/>
    <property type="match status" value="9"/>
</dbReference>
<dbReference type="OMA" id="AMKRHYQ"/>
<evidence type="ECO:0000313" key="7">
    <source>
        <dbReference type="Proteomes" id="UP000318571"/>
    </source>
</evidence>
<dbReference type="EMBL" id="VCGU01000458">
    <property type="protein sequence ID" value="TRY63778.1"/>
    <property type="molecule type" value="Genomic_DNA"/>
</dbReference>
<dbReference type="PROSITE" id="PS50157">
    <property type="entry name" value="ZINC_FINGER_C2H2_2"/>
    <property type="match status" value="5"/>
</dbReference>
<feature type="domain" description="C2H2-type" evidence="5">
    <location>
        <begin position="65"/>
        <end position="90"/>
    </location>
</feature>
<dbReference type="OrthoDB" id="6431597at2759"/>
<name>A0A553NEE6_TIGCA</name>
<dbReference type="GO" id="GO:0006357">
    <property type="term" value="P:regulation of transcription by RNA polymerase II"/>
    <property type="evidence" value="ECO:0007669"/>
    <property type="project" value="TreeGrafter"/>
</dbReference>
<dbReference type="SUPFAM" id="SSF57667">
    <property type="entry name" value="beta-beta-alpha zinc fingers"/>
    <property type="match status" value="4"/>
</dbReference>
<dbReference type="InterPro" id="IPR036236">
    <property type="entry name" value="Znf_C2H2_sf"/>
</dbReference>
<dbReference type="STRING" id="6832.A0A553NEE6"/>
<evidence type="ECO:0000256" key="2">
    <source>
        <dbReference type="ARBA" id="ARBA00022771"/>
    </source>
</evidence>
<dbReference type="PANTHER" id="PTHR46179">
    <property type="entry name" value="ZINC FINGER PROTEIN"/>
    <property type="match status" value="1"/>
</dbReference>
<dbReference type="PROSITE" id="PS00028">
    <property type="entry name" value="ZINC_FINGER_C2H2_1"/>
    <property type="match status" value="7"/>
</dbReference>
<dbReference type="InterPro" id="IPR051061">
    <property type="entry name" value="Zinc_finger_trans_reg"/>
</dbReference>
<feature type="domain" description="C2H2-type" evidence="5">
    <location>
        <begin position="168"/>
        <end position="190"/>
    </location>
</feature>
<evidence type="ECO:0000256" key="4">
    <source>
        <dbReference type="PROSITE-ProRule" id="PRU00042"/>
    </source>
</evidence>
<accession>A0A553NEE6</accession>
<dbReference type="Proteomes" id="UP000318571">
    <property type="component" value="Chromosome 10"/>
</dbReference>
<feature type="domain" description="C2H2-type" evidence="5">
    <location>
        <begin position="223"/>
        <end position="250"/>
    </location>
</feature>